<dbReference type="InterPro" id="IPR012349">
    <property type="entry name" value="Split_barrel_FMN-bd"/>
</dbReference>
<name>A0ABZ2RFN7_ECTME</name>
<sequence>MIDPMAFRQALSHFATGVTVVTTRDADDQPIGVTASSFNSVSLTPPLVLWSIGRNAYSYPAFAETEHFAVHVLGEHQQEWSNRFGRAGADKFGGLKWHEGIAALPLLEGCPVRFECVVEHRYEGGDHMILVGRVLRVSEAEHAAAPLLFHRGRYAALDSASEGR</sequence>
<dbReference type="Proteomes" id="UP001476583">
    <property type="component" value="Chromosome"/>
</dbReference>
<dbReference type="Gene3D" id="2.30.110.10">
    <property type="entry name" value="Electron Transport, Fmn-binding Protein, Chain A"/>
    <property type="match status" value="1"/>
</dbReference>
<feature type="domain" description="Flavin reductase like" evidence="2">
    <location>
        <begin position="11"/>
        <end position="156"/>
    </location>
</feature>
<evidence type="ECO:0000313" key="4">
    <source>
        <dbReference type="Proteomes" id="UP001476583"/>
    </source>
</evidence>
<dbReference type="InterPro" id="IPR050268">
    <property type="entry name" value="NADH-dep_flavin_reductase"/>
</dbReference>
<dbReference type="PANTHER" id="PTHR30466">
    <property type="entry name" value="FLAVIN REDUCTASE"/>
    <property type="match status" value="1"/>
</dbReference>
<dbReference type="EMBL" id="CP148074">
    <property type="protein sequence ID" value="WXL25828.1"/>
    <property type="molecule type" value="Genomic_DNA"/>
</dbReference>
<keyword evidence="1 3" id="KW-0560">Oxidoreductase</keyword>
<organism evidence="3 4">
    <name type="scientific">Ectopseudomonas mendocina</name>
    <name type="common">Pseudomonas mendocina</name>
    <dbReference type="NCBI Taxonomy" id="300"/>
    <lineage>
        <taxon>Bacteria</taxon>
        <taxon>Pseudomonadati</taxon>
        <taxon>Pseudomonadota</taxon>
        <taxon>Gammaproteobacteria</taxon>
        <taxon>Pseudomonadales</taxon>
        <taxon>Pseudomonadaceae</taxon>
        <taxon>Ectopseudomonas</taxon>
    </lineage>
</organism>
<gene>
    <name evidence="3" type="ORF">WG219_21465</name>
</gene>
<keyword evidence="4" id="KW-1185">Reference proteome</keyword>
<proteinExistence type="predicted"/>
<dbReference type="InterPro" id="IPR002563">
    <property type="entry name" value="Flavin_Rdtase-like_dom"/>
</dbReference>
<accession>A0ABZ2RFN7</accession>
<dbReference type="SMART" id="SM00903">
    <property type="entry name" value="Flavin_Reduct"/>
    <property type="match status" value="1"/>
</dbReference>
<reference evidence="3 4" key="1">
    <citation type="submission" date="2024-03" db="EMBL/GenBank/DDBJ databases">
        <title>Complete genome of BD2.</title>
        <authorList>
            <person name="Cao G."/>
        </authorList>
    </citation>
    <scope>NUCLEOTIDE SEQUENCE [LARGE SCALE GENOMIC DNA]</scope>
    <source>
        <strain evidence="3 4">BD2</strain>
    </source>
</reference>
<dbReference type="Pfam" id="PF01613">
    <property type="entry name" value="Flavin_Reduct"/>
    <property type="match status" value="1"/>
</dbReference>
<evidence type="ECO:0000256" key="1">
    <source>
        <dbReference type="ARBA" id="ARBA00023002"/>
    </source>
</evidence>
<protein>
    <submittedName>
        <fullName evidence="3">Flavin reductase family protein</fullName>
        <ecNumber evidence="3">1.-.-.-</ecNumber>
    </submittedName>
</protein>
<dbReference type="SUPFAM" id="SSF50475">
    <property type="entry name" value="FMN-binding split barrel"/>
    <property type="match status" value="1"/>
</dbReference>
<dbReference type="PANTHER" id="PTHR30466:SF1">
    <property type="entry name" value="FMN REDUCTASE (NADH) RUTF"/>
    <property type="match status" value="1"/>
</dbReference>
<dbReference type="GO" id="GO:0016491">
    <property type="term" value="F:oxidoreductase activity"/>
    <property type="evidence" value="ECO:0007669"/>
    <property type="project" value="UniProtKB-KW"/>
</dbReference>
<dbReference type="EC" id="1.-.-.-" evidence="3"/>
<evidence type="ECO:0000259" key="2">
    <source>
        <dbReference type="SMART" id="SM00903"/>
    </source>
</evidence>
<evidence type="ECO:0000313" key="3">
    <source>
        <dbReference type="EMBL" id="WXL25828.1"/>
    </source>
</evidence>